<proteinExistence type="predicted"/>
<dbReference type="STRING" id="538381.GCA_001696535_03110"/>
<dbReference type="InterPro" id="IPR029063">
    <property type="entry name" value="SAM-dependent_MTases_sf"/>
</dbReference>
<dbReference type="Proteomes" id="UP000219331">
    <property type="component" value="Unassembled WGS sequence"/>
</dbReference>
<feature type="domain" description="Methyltransferase FkbM" evidence="1">
    <location>
        <begin position="70"/>
        <end position="228"/>
    </location>
</feature>
<dbReference type="InterPro" id="IPR053188">
    <property type="entry name" value="FkbM_Methyltransferase"/>
</dbReference>
<keyword evidence="2" id="KW-0489">Methyltransferase</keyword>
<keyword evidence="2" id="KW-0808">Transferase</keyword>
<name>A0A285RSN0_9HYPH</name>
<dbReference type="PANTHER" id="PTHR36973">
    <property type="entry name" value="SLL1456 PROTEIN-RELATED"/>
    <property type="match status" value="1"/>
</dbReference>
<dbReference type="PANTHER" id="PTHR36973:SF4">
    <property type="entry name" value="NODULATION PROTEIN"/>
    <property type="match status" value="1"/>
</dbReference>
<dbReference type="GO" id="GO:0008171">
    <property type="term" value="F:O-methyltransferase activity"/>
    <property type="evidence" value="ECO:0007669"/>
    <property type="project" value="TreeGrafter"/>
</dbReference>
<dbReference type="RefSeq" id="WP_176522015.1">
    <property type="nucleotide sequence ID" value="NZ_OBML01000002.1"/>
</dbReference>
<reference evidence="2 3" key="1">
    <citation type="submission" date="2017-08" db="EMBL/GenBank/DDBJ databases">
        <authorList>
            <person name="de Groot N.N."/>
        </authorList>
    </citation>
    <scope>NUCLEOTIDE SEQUENCE [LARGE SCALE GENOMIC DNA]</scope>
    <source>
        <strain evidence="2 3">USBA 352</strain>
    </source>
</reference>
<sequence>MSLRKLANRFRAYRAGLKSPPLTDGHNEVTAAGGARTLYHSRFNPAWFEELGIVPKVIVDLGSFDGGDAFRFSRAFPDCRVVTVEADPQRFALVGNNLSGERVEVLNYAACATDGPVDWHPATIDGEVFGQGSIYAHTDTYRSRFSHVAQQAATQVEGRRFDTLCAGLGITAIDLLHMDIEGAEAAVLSSLGSIRPTLVYMEFSKGYFAGAPDGRETHRRLEELGYRMVLDLSSDRLYLRPN</sequence>
<dbReference type="Gene3D" id="3.40.50.150">
    <property type="entry name" value="Vaccinia Virus protein VP39"/>
    <property type="match status" value="1"/>
</dbReference>
<dbReference type="SUPFAM" id="SSF53335">
    <property type="entry name" value="S-adenosyl-L-methionine-dependent methyltransferases"/>
    <property type="match status" value="1"/>
</dbReference>
<protein>
    <submittedName>
        <fullName evidence="2">Methyltransferase, FkbM family</fullName>
    </submittedName>
</protein>
<dbReference type="NCBIfam" id="TIGR01444">
    <property type="entry name" value="fkbM_fam"/>
    <property type="match status" value="1"/>
</dbReference>
<evidence type="ECO:0000313" key="3">
    <source>
        <dbReference type="Proteomes" id="UP000219331"/>
    </source>
</evidence>
<dbReference type="AlphaFoldDB" id="A0A285RSN0"/>
<evidence type="ECO:0000259" key="1">
    <source>
        <dbReference type="Pfam" id="PF05050"/>
    </source>
</evidence>
<dbReference type="Pfam" id="PF05050">
    <property type="entry name" value="Methyltransf_21"/>
    <property type="match status" value="1"/>
</dbReference>
<accession>A0A285RSN0</accession>
<keyword evidence="3" id="KW-1185">Reference proteome</keyword>
<organism evidence="2 3">
    <name type="scientific">Stappia indica</name>
    <dbReference type="NCBI Taxonomy" id="538381"/>
    <lineage>
        <taxon>Bacteria</taxon>
        <taxon>Pseudomonadati</taxon>
        <taxon>Pseudomonadota</taxon>
        <taxon>Alphaproteobacteria</taxon>
        <taxon>Hyphomicrobiales</taxon>
        <taxon>Stappiaceae</taxon>
        <taxon>Stappia</taxon>
    </lineage>
</organism>
<dbReference type="EMBL" id="OBML01000002">
    <property type="protein sequence ID" value="SOB97136.1"/>
    <property type="molecule type" value="Genomic_DNA"/>
</dbReference>
<gene>
    <name evidence="2" type="ORF">SAMN05421512_102411</name>
</gene>
<dbReference type="GO" id="GO:0032259">
    <property type="term" value="P:methylation"/>
    <property type="evidence" value="ECO:0007669"/>
    <property type="project" value="UniProtKB-KW"/>
</dbReference>
<dbReference type="InterPro" id="IPR006342">
    <property type="entry name" value="FkbM_mtfrase"/>
</dbReference>
<evidence type="ECO:0000313" key="2">
    <source>
        <dbReference type="EMBL" id="SOB97136.1"/>
    </source>
</evidence>